<gene>
    <name evidence="1" type="ORF">EDD63_10451</name>
</gene>
<organism evidence="1 2">
    <name type="scientific">Breznakia blatticola</name>
    <dbReference type="NCBI Taxonomy" id="1754012"/>
    <lineage>
        <taxon>Bacteria</taxon>
        <taxon>Bacillati</taxon>
        <taxon>Bacillota</taxon>
        <taxon>Erysipelotrichia</taxon>
        <taxon>Erysipelotrichales</taxon>
        <taxon>Erysipelotrichaceae</taxon>
        <taxon>Breznakia</taxon>
    </lineage>
</organism>
<protein>
    <recommendedName>
        <fullName evidence="3">HEAT repeat protein</fullName>
    </recommendedName>
</protein>
<sequence length="142" mass="16614">MQQQIEKLYSKDTKVAYATLLELELECAKSDALYPYFDTFLEMLDDSNTYIRIRGFRLLCHLAAWDKEDKINRNIAKILSALDDEKGTAVRQCLAHINQILLYKDELHEEVECKLKQMDLSKYKDTLRPLIQKDIDTILKGI</sequence>
<proteinExistence type="predicted"/>
<dbReference type="OrthoDB" id="1951221at2"/>
<dbReference type="RefSeq" id="WP_134168047.1">
    <property type="nucleotide sequence ID" value="NZ_SODD01000004.1"/>
</dbReference>
<name>A0A4R8AAT4_9FIRM</name>
<comment type="caution">
    <text evidence="1">The sequence shown here is derived from an EMBL/GenBank/DDBJ whole genome shotgun (WGS) entry which is preliminary data.</text>
</comment>
<dbReference type="Proteomes" id="UP000294743">
    <property type="component" value="Unassembled WGS sequence"/>
</dbReference>
<dbReference type="SUPFAM" id="SSF48371">
    <property type="entry name" value="ARM repeat"/>
    <property type="match status" value="1"/>
</dbReference>
<evidence type="ECO:0008006" key="3">
    <source>
        <dbReference type="Google" id="ProtNLM"/>
    </source>
</evidence>
<reference evidence="1 2" key="1">
    <citation type="submission" date="2019-03" db="EMBL/GenBank/DDBJ databases">
        <title>Genomic Encyclopedia of Type Strains, Phase IV (KMG-IV): sequencing the most valuable type-strain genomes for metagenomic binning, comparative biology and taxonomic classification.</title>
        <authorList>
            <person name="Goeker M."/>
        </authorList>
    </citation>
    <scope>NUCLEOTIDE SEQUENCE [LARGE SCALE GENOMIC DNA]</scope>
    <source>
        <strain evidence="1 2">DSM 28867</strain>
    </source>
</reference>
<dbReference type="Gene3D" id="1.25.10.10">
    <property type="entry name" value="Leucine-rich Repeat Variant"/>
    <property type="match status" value="1"/>
</dbReference>
<dbReference type="InterPro" id="IPR016024">
    <property type="entry name" value="ARM-type_fold"/>
</dbReference>
<evidence type="ECO:0000313" key="1">
    <source>
        <dbReference type="EMBL" id="TDW25523.1"/>
    </source>
</evidence>
<keyword evidence="2" id="KW-1185">Reference proteome</keyword>
<dbReference type="AlphaFoldDB" id="A0A4R8AAT4"/>
<accession>A0A4R8AAT4</accession>
<dbReference type="InterPro" id="IPR011989">
    <property type="entry name" value="ARM-like"/>
</dbReference>
<dbReference type="EMBL" id="SODD01000004">
    <property type="protein sequence ID" value="TDW25523.1"/>
    <property type="molecule type" value="Genomic_DNA"/>
</dbReference>
<evidence type="ECO:0000313" key="2">
    <source>
        <dbReference type="Proteomes" id="UP000294743"/>
    </source>
</evidence>